<dbReference type="RefSeq" id="WP_163382972.1">
    <property type="nucleotide sequence ID" value="NZ_JAUFQS010000047.1"/>
</dbReference>
<dbReference type="Gene3D" id="2.120.10.10">
    <property type="match status" value="1"/>
</dbReference>
<dbReference type="CDD" id="cd15482">
    <property type="entry name" value="Sialidase_non-viral"/>
    <property type="match status" value="1"/>
</dbReference>
<dbReference type="Proteomes" id="UP001236663">
    <property type="component" value="Unassembled WGS sequence"/>
</dbReference>
<dbReference type="PANTHER" id="PTHR10628">
    <property type="entry name" value="SIALIDASE"/>
    <property type="match status" value="1"/>
</dbReference>
<evidence type="ECO:0000259" key="6">
    <source>
        <dbReference type="Pfam" id="PF13088"/>
    </source>
</evidence>
<evidence type="ECO:0000256" key="1">
    <source>
        <dbReference type="ARBA" id="ARBA00000427"/>
    </source>
</evidence>
<dbReference type="InterPro" id="IPR011040">
    <property type="entry name" value="Sialidase"/>
</dbReference>
<feature type="signal peptide" evidence="5">
    <location>
        <begin position="1"/>
        <end position="20"/>
    </location>
</feature>
<dbReference type="SUPFAM" id="SSF50939">
    <property type="entry name" value="Sialidases"/>
    <property type="match status" value="1"/>
</dbReference>
<keyword evidence="4" id="KW-0677">Repeat</keyword>
<dbReference type="InterPro" id="IPR026856">
    <property type="entry name" value="Sialidase_fam"/>
</dbReference>
<keyword evidence="8" id="KW-1185">Reference proteome</keyword>
<dbReference type="GO" id="GO:0016798">
    <property type="term" value="F:hydrolase activity, acting on glycosyl bonds"/>
    <property type="evidence" value="ECO:0007669"/>
    <property type="project" value="UniProtKB-KW"/>
</dbReference>
<keyword evidence="7" id="KW-0378">Hydrolase</keyword>
<dbReference type="PRINTS" id="PR01803">
    <property type="entry name" value="TCSIALIDASE"/>
</dbReference>
<keyword evidence="5" id="KW-0732">Signal</keyword>
<accession>A0ABT8CCL5</accession>
<keyword evidence="7" id="KW-0326">Glycosidase</keyword>
<organism evidence="7 8">
    <name type="scientific">Cyclobacterium jeungdonense</name>
    <dbReference type="NCBI Taxonomy" id="708087"/>
    <lineage>
        <taxon>Bacteria</taxon>
        <taxon>Pseudomonadati</taxon>
        <taxon>Bacteroidota</taxon>
        <taxon>Cytophagia</taxon>
        <taxon>Cytophagales</taxon>
        <taxon>Cyclobacteriaceae</taxon>
        <taxon>Cyclobacterium</taxon>
    </lineage>
</organism>
<protein>
    <recommendedName>
        <fullName evidence="3">exo-alpha-sialidase</fullName>
        <ecNumber evidence="3">3.2.1.18</ecNumber>
    </recommendedName>
</protein>
<comment type="caution">
    <text evidence="7">The sequence shown here is derived from an EMBL/GenBank/DDBJ whole genome shotgun (WGS) entry which is preliminary data.</text>
</comment>
<dbReference type="EMBL" id="JAUFQS010000047">
    <property type="protein sequence ID" value="MDN3690550.1"/>
    <property type="molecule type" value="Genomic_DNA"/>
</dbReference>
<comment type="catalytic activity">
    <reaction evidence="1">
        <text>Hydrolysis of alpha-(2-&gt;3)-, alpha-(2-&gt;6)-, alpha-(2-&gt;8)- glycosidic linkages of terminal sialic acid residues in oligosaccharides, glycoproteins, glycolipids, colominic acid and synthetic substrates.</text>
        <dbReference type="EC" id="3.2.1.18"/>
    </reaction>
</comment>
<gene>
    <name evidence="7" type="ORF">QWZ15_22210</name>
</gene>
<sequence length="512" mass="56541">MVKKLNYLLILGSVIFFSCASKSSYPEAEHVRLEQVYVPVIQGQLTTVARINLDLSNEEQLTGLKITLDGDLNAEDLEVSLKQNEFGGKIVTGRYSSESKKWEFNGSETLKAGFQQLDIKLKLPADADLKSRFSLGVPFVALSGERFLPLSNPFIPYRVGKALRNAGDDGVAAFRIPGLATSTKGTLLAVYDVRHDDSSDLQGDIDVGLSRSVDGGQHWEPMKIIMDMGTWGDLPEAENGIGDPAILVDQETGTIWVIALWLHGKPGTAAWHSSEPGLSPEQTGQVMLTKSEDDGISWSEPVNITRPMKDPSWQLFFNGPGKGISMKDGTLVFAGQFKDENKIPHSALIYSQDKGLSWQVSNGAKPNTTEAQVIELNDGSLMLNMRDNRGGARSVAVTRDLGETWETHPTSRKSLIEPVCMASLYRFSDELLLFSNPAVPDDRYNLTLKASLDDGQSWPEDRHILLDEEKSWGYSCLSKVDEENVGILYESSQAHMTFQLIPIQDLLFSQKK</sequence>
<dbReference type="InterPro" id="IPR036278">
    <property type="entry name" value="Sialidase_sf"/>
</dbReference>
<evidence type="ECO:0000313" key="8">
    <source>
        <dbReference type="Proteomes" id="UP001236663"/>
    </source>
</evidence>
<feature type="domain" description="Sialidase" evidence="6">
    <location>
        <begin position="186"/>
        <end position="478"/>
    </location>
</feature>
<evidence type="ECO:0000256" key="4">
    <source>
        <dbReference type="ARBA" id="ARBA00022737"/>
    </source>
</evidence>
<reference evidence="8" key="1">
    <citation type="journal article" date="2019" name="Int. J. Syst. Evol. Microbiol.">
        <title>The Global Catalogue of Microorganisms (GCM) 10K type strain sequencing project: providing services to taxonomists for standard genome sequencing and annotation.</title>
        <authorList>
            <consortium name="The Broad Institute Genomics Platform"/>
            <consortium name="The Broad Institute Genome Sequencing Center for Infectious Disease"/>
            <person name="Wu L."/>
            <person name="Ma J."/>
        </authorList>
    </citation>
    <scope>NUCLEOTIDE SEQUENCE [LARGE SCALE GENOMIC DNA]</scope>
    <source>
        <strain evidence="8">CECT 7706</strain>
    </source>
</reference>
<evidence type="ECO:0000256" key="3">
    <source>
        <dbReference type="ARBA" id="ARBA00012733"/>
    </source>
</evidence>
<comment type="similarity">
    <text evidence="2">Belongs to the glycosyl hydrolase 33 family.</text>
</comment>
<dbReference type="PROSITE" id="PS51257">
    <property type="entry name" value="PROKAR_LIPOPROTEIN"/>
    <property type="match status" value="1"/>
</dbReference>
<dbReference type="Pfam" id="PF13088">
    <property type="entry name" value="BNR_2"/>
    <property type="match status" value="1"/>
</dbReference>
<dbReference type="EC" id="3.2.1.18" evidence="3"/>
<dbReference type="InterPro" id="IPR008377">
    <property type="entry name" value="Sialidase_trypan"/>
</dbReference>
<name>A0ABT8CCL5_9BACT</name>
<dbReference type="PANTHER" id="PTHR10628:SF30">
    <property type="entry name" value="EXO-ALPHA-SIALIDASE"/>
    <property type="match status" value="1"/>
</dbReference>
<evidence type="ECO:0000313" key="7">
    <source>
        <dbReference type="EMBL" id="MDN3690550.1"/>
    </source>
</evidence>
<evidence type="ECO:0000256" key="5">
    <source>
        <dbReference type="SAM" id="SignalP"/>
    </source>
</evidence>
<feature type="chain" id="PRO_5045920733" description="exo-alpha-sialidase" evidence="5">
    <location>
        <begin position="21"/>
        <end position="512"/>
    </location>
</feature>
<evidence type="ECO:0000256" key="2">
    <source>
        <dbReference type="ARBA" id="ARBA00009348"/>
    </source>
</evidence>
<proteinExistence type="inferred from homology"/>